<sequence length="316" mass="34705">MNRERLNWGLVLLFIGVMWLLSNTGVISFYWSSLWRFWPVFLIILGVNLLLPKHGVGNAISVVATIAVLIFIGFQVSKPSRIWGGHISYEDGGDNKDRGDNDIAGEVKNADFSSPYSPSIRKAHLEIKGGAVEYKMDGEAAELFSAHSRGVFSGHVLQTTTKDSVAELTFRMKDVKKKNWNIDGEGNNEVEMSLNTNPLWTIRVDVGAGAVDFDLSRYKIERLTLKGGAASFETKLGMPIGESIIDAESGVASVEIEIPKEAAARIDVKSGLSSKEFPGFIKQNDGSYITEGFEQAGNKYLIDLKGGLSSFSVKRY</sequence>
<protein>
    <submittedName>
        <fullName evidence="3">LiaI-LiaF-like domain-containing protein</fullName>
    </submittedName>
</protein>
<feature type="transmembrane region" description="Helical" evidence="1">
    <location>
        <begin position="57"/>
        <end position="76"/>
    </location>
</feature>
<feature type="transmembrane region" description="Helical" evidence="1">
    <location>
        <begin position="34"/>
        <end position="51"/>
    </location>
</feature>
<dbReference type="InterPro" id="IPR054331">
    <property type="entry name" value="LiaF_TM"/>
</dbReference>
<keyword evidence="4" id="KW-1185">Reference proteome</keyword>
<proteinExistence type="predicted"/>
<accession>A0ABV6HG00</accession>
<dbReference type="RefSeq" id="WP_130854429.1">
    <property type="nucleotide sequence ID" value="NZ_JBHLWO010000001.1"/>
</dbReference>
<feature type="domain" description="LiaF transmembrane" evidence="2">
    <location>
        <begin position="8"/>
        <end position="72"/>
    </location>
</feature>
<feature type="transmembrane region" description="Helical" evidence="1">
    <location>
        <begin position="6"/>
        <end position="22"/>
    </location>
</feature>
<keyword evidence="1" id="KW-0472">Membrane</keyword>
<evidence type="ECO:0000313" key="3">
    <source>
        <dbReference type="EMBL" id="MFC0317772.1"/>
    </source>
</evidence>
<name>A0ABV6HG00_9SPHI</name>
<comment type="caution">
    <text evidence="3">The sequence shown here is derived from an EMBL/GenBank/DDBJ whole genome shotgun (WGS) entry which is preliminary data.</text>
</comment>
<dbReference type="Proteomes" id="UP001589774">
    <property type="component" value="Unassembled WGS sequence"/>
</dbReference>
<gene>
    <name evidence="3" type="ORF">ACFFI0_05605</name>
</gene>
<keyword evidence="1" id="KW-1133">Transmembrane helix</keyword>
<evidence type="ECO:0000259" key="2">
    <source>
        <dbReference type="Pfam" id="PF22570"/>
    </source>
</evidence>
<dbReference type="EMBL" id="JBHLWO010000001">
    <property type="protein sequence ID" value="MFC0317772.1"/>
    <property type="molecule type" value="Genomic_DNA"/>
</dbReference>
<reference evidence="3 4" key="1">
    <citation type="submission" date="2024-09" db="EMBL/GenBank/DDBJ databases">
        <authorList>
            <person name="Sun Q."/>
            <person name="Mori K."/>
        </authorList>
    </citation>
    <scope>NUCLEOTIDE SEQUENCE [LARGE SCALE GENOMIC DNA]</scope>
    <source>
        <strain evidence="3 4">CCM 7765</strain>
    </source>
</reference>
<organism evidence="3 4">
    <name type="scientific">Olivibacter oleidegradans</name>
    <dbReference type="NCBI Taxonomy" id="760123"/>
    <lineage>
        <taxon>Bacteria</taxon>
        <taxon>Pseudomonadati</taxon>
        <taxon>Bacteroidota</taxon>
        <taxon>Sphingobacteriia</taxon>
        <taxon>Sphingobacteriales</taxon>
        <taxon>Sphingobacteriaceae</taxon>
        <taxon>Olivibacter</taxon>
    </lineage>
</organism>
<evidence type="ECO:0000313" key="4">
    <source>
        <dbReference type="Proteomes" id="UP001589774"/>
    </source>
</evidence>
<evidence type="ECO:0000256" key="1">
    <source>
        <dbReference type="SAM" id="Phobius"/>
    </source>
</evidence>
<keyword evidence="1" id="KW-0812">Transmembrane</keyword>
<dbReference type="Pfam" id="PF22570">
    <property type="entry name" value="LiaF-TM"/>
    <property type="match status" value="1"/>
</dbReference>